<feature type="region of interest" description="Disordered" evidence="2">
    <location>
        <begin position="801"/>
        <end position="820"/>
    </location>
</feature>
<protein>
    <recommendedName>
        <fullName evidence="3">C2H2-type domain-containing protein</fullName>
    </recommendedName>
</protein>
<dbReference type="Proteomes" id="UP001497482">
    <property type="component" value="Chromosome 9"/>
</dbReference>
<keyword evidence="5" id="KW-1185">Reference proteome</keyword>
<feature type="domain" description="C2H2-type" evidence="3">
    <location>
        <begin position="365"/>
        <end position="388"/>
    </location>
</feature>
<evidence type="ECO:0000256" key="2">
    <source>
        <dbReference type="SAM" id="MobiDB-lite"/>
    </source>
</evidence>
<organism evidence="4 5">
    <name type="scientific">Knipowitschia caucasica</name>
    <name type="common">Caucasian dwarf goby</name>
    <name type="synonym">Pomatoschistus caucasicus</name>
    <dbReference type="NCBI Taxonomy" id="637954"/>
    <lineage>
        <taxon>Eukaryota</taxon>
        <taxon>Metazoa</taxon>
        <taxon>Chordata</taxon>
        <taxon>Craniata</taxon>
        <taxon>Vertebrata</taxon>
        <taxon>Euteleostomi</taxon>
        <taxon>Actinopterygii</taxon>
        <taxon>Neopterygii</taxon>
        <taxon>Teleostei</taxon>
        <taxon>Neoteleostei</taxon>
        <taxon>Acanthomorphata</taxon>
        <taxon>Gobiaria</taxon>
        <taxon>Gobiiformes</taxon>
        <taxon>Gobioidei</taxon>
        <taxon>Gobiidae</taxon>
        <taxon>Gobiinae</taxon>
        <taxon>Knipowitschia</taxon>
    </lineage>
</organism>
<feature type="compositionally biased region" description="Polar residues" evidence="2">
    <location>
        <begin position="441"/>
        <end position="452"/>
    </location>
</feature>
<feature type="compositionally biased region" description="Basic and acidic residues" evidence="2">
    <location>
        <begin position="629"/>
        <end position="642"/>
    </location>
</feature>
<evidence type="ECO:0000256" key="1">
    <source>
        <dbReference type="PROSITE-ProRule" id="PRU00221"/>
    </source>
</evidence>
<dbReference type="EMBL" id="OZ035831">
    <property type="protein sequence ID" value="CAL1615075.1"/>
    <property type="molecule type" value="Genomic_DNA"/>
</dbReference>
<feature type="region of interest" description="Disordered" evidence="2">
    <location>
        <begin position="675"/>
        <end position="697"/>
    </location>
</feature>
<dbReference type="InterPro" id="IPR040010">
    <property type="entry name" value="ZN608/ZN609"/>
</dbReference>
<feature type="compositionally biased region" description="Polar residues" evidence="2">
    <location>
        <begin position="484"/>
        <end position="508"/>
    </location>
</feature>
<dbReference type="InterPro" id="IPR011992">
    <property type="entry name" value="EF-hand-dom_pair"/>
</dbReference>
<evidence type="ECO:0000313" key="4">
    <source>
        <dbReference type="EMBL" id="CAL1615075.1"/>
    </source>
</evidence>
<dbReference type="GO" id="GO:0006357">
    <property type="term" value="P:regulation of transcription by RNA polymerase II"/>
    <property type="evidence" value="ECO:0007669"/>
    <property type="project" value="TreeGrafter"/>
</dbReference>
<feature type="compositionally biased region" description="Pro residues" evidence="2">
    <location>
        <begin position="52"/>
        <end position="63"/>
    </location>
</feature>
<feature type="region of interest" description="Disordered" evidence="2">
    <location>
        <begin position="605"/>
        <end position="624"/>
    </location>
</feature>
<sequence>MLCDAKGKDERKNRNVVRTSWKRERERHTDACASSSSSVCAARQDAASPPLAFLPPHSPPSPPCASVMAENNSSGSSANNAPRRQHDDSAAKKHRASDKMDPQFSLASCTGSVAVPVGLSSSLLPSFSSGLPLPSHRPLQNQVCMRSVGTNTQERATTEGELPQRGPCQPGTSVNLEGIVWHETQEGVLVVNVTWRKRTYVGTLLDCTKHDWAPPRFCESPCSDPELPGGRGRGKRLRLALSERSCIDSSPAGKVRGISTHRSRGGGTNSLHKGRRGSLNLINANGRSSFFTVDDGKSANSLSGKRKNKPPADLDLSLVRTDDIKNGNGKRIRAKSRSAPSTPQGKNDPSFMDPGGGGLPILIDCPHPNCTKRYKHINGLRYHQTHAHLEVEERKPDVDVIKDPDSEDRLSDCEDGIGSYDISEESRMASIRAEADKVYTFTDNAPSPSIGGSSRMDGGSVDSKNNSPAYSDISDAGEDGAAKSVSSDVSANSNHGNTKNPVKETPQSPYYHGYDPYYLQGYTPPERQRKERREEPKEDDKNFVHDFSESKKSEGQSQLQLAMSQTALAQSLYYGQYSRGLYVDQKLVLASKCCDSKQRVRDGDEMKLGVGKDGASAKSPKAAHSYVELNERTDRGQQRDTDELSQAELDSSSPYATSLDGGVWRSFVHGKYCEEETGAPPELMPRAQERDGKTGEELTGPLCEDSQSARAAVSPPSPQPYAQYHPPAFPAYLPSISEPSAGSYRGLSPTLVHSYPGFHYPLYGKTAGREEQEGAVTRGGAVSSKHADSGVLELLPAAHQFHGKSPAPGEKGSPEADSNRTHVSFGRHLHSHHSALGLGYSLLPPYDLYTESDGKKHKQVCDTDAGEREMAAQSAVFTADKDTLFSQHTPTQTHALTLEWVYGQTPSLPVLMLQDDEQQVLLYAAANVGVIYNHNTNSQHLLQGHSQNVCSLCVSEDRRWVATADTSPMVLVWDSYSGIPVCTLNDCHPKHGFIYMAFSRDTKYLVTLGAGHIQHVCVWDWTCDKQTPLCCVDLNPNHGLQTEIMFNSSSSELLSCSQTHVLVYTLEQKPLSISALRLRKGGAVDPDFPSDCQGKWAADGALVQTVFHWSQPYVLTATAGGSVVVWNRSQEVTHKSPFSAIQLQETPFTAMCVSDSCLVTGDAEGMVKFYGEGFELLACFMDLNLGPISSITFPAESTAGFFLDYHMDSTQVFIRNFMVSDADCVLHVTTKTEVSQILLKKEPKAMRALCCHPSLPLLVTGSNGGILKLRDATSKLTVKQRDFRPEEQITCVTYDPTGALLAVGFYSGSVHLLDSSSLKSDPEDGFTLTKDSINLLSFSDDSLYLAAADSGFAVTVLRRLSHGAPWESLGRHRSHFSPIQSLLFGLQLDTTQPRLLSLGLDRRLVEYDLKRSSGPALSVLSTVRVEQAAVPLCMTWYPSLSSEQFLLLCSDHYKIRLINSTTLMSRRVIRGPIYGSPLQRVLVLPKVKEDQSKNYHMAFTAQDKVGLQVLPADGNPFKSHALICHPSGTSSLSASFDGGHVMTAGAADHAVMSWIVNTQALEAAAALGGTGTEPFYTLLEGGRDGHFFKEMENLFYYIQIQPQSKNSLQNFEVSTKIPLSEVPTMMRALGFFPSEQEIEDMKNEVKFSRYADTRSYVTELDLDEVIKLYVNHRPVFGLMHEELEEAFNCLKENQESIERSHLLQLLQSQGEAMTEDEVLQSFSSLLNLSEDPDCSKRSKSSIPAELSLETLAQILGIVTTSDQQSPKH</sequence>
<feature type="compositionally biased region" description="Basic and acidic residues" evidence="2">
    <location>
        <begin position="1"/>
        <end position="13"/>
    </location>
</feature>
<gene>
    <name evidence="4" type="ORF">KC01_LOCUS41077</name>
</gene>
<dbReference type="PANTHER" id="PTHR21564">
    <property type="entry name" value="BRAKELESS PROTEIN"/>
    <property type="match status" value="1"/>
</dbReference>
<feature type="compositionally biased region" description="Polar residues" evidence="2">
    <location>
        <begin position="338"/>
        <end position="347"/>
    </location>
</feature>
<feature type="compositionally biased region" description="Basic and acidic residues" evidence="2">
    <location>
        <begin position="526"/>
        <end position="554"/>
    </location>
</feature>
<dbReference type="PROSITE" id="PS50082">
    <property type="entry name" value="WD_REPEATS_2"/>
    <property type="match status" value="1"/>
</dbReference>
<name>A0AAV2MP52_KNICA</name>
<dbReference type="PROSITE" id="PS00028">
    <property type="entry name" value="ZINC_FINGER_C2H2_1"/>
    <property type="match status" value="1"/>
</dbReference>
<feature type="compositionally biased region" description="Low complexity" evidence="2">
    <location>
        <begin position="71"/>
        <end position="81"/>
    </location>
</feature>
<dbReference type="InterPro" id="IPR001680">
    <property type="entry name" value="WD40_rpt"/>
</dbReference>
<reference evidence="4 5" key="1">
    <citation type="submission" date="2024-04" db="EMBL/GenBank/DDBJ databases">
        <authorList>
            <person name="Waldvogel A.-M."/>
            <person name="Schoenle A."/>
        </authorList>
    </citation>
    <scope>NUCLEOTIDE SEQUENCE [LARGE SCALE GENOMIC DNA]</scope>
</reference>
<dbReference type="Pfam" id="PF00400">
    <property type="entry name" value="WD40"/>
    <property type="match status" value="1"/>
</dbReference>
<dbReference type="GO" id="GO:0005634">
    <property type="term" value="C:nucleus"/>
    <property type="evidence" value="ECO:0007669"/>
    <property type="project" value="TreeGrafter"/>
</dbReference>
<dbReference type="Gene3D" id="2.130.10.10">
    <property type="entry name" value="YVTN repeat-like/Quinoprotein amine dehydrogenase"/>
    <property type="match status" value="2"/>
</dbReference>
<feature type="compositionally biased region" description="Basic and acidic residues" evidence="2">
    <location>
        <begin position="687"/>
        <end position="696"/>
    </location>
</feature>
<dbReference type="Gene3D" id="1.10.238.10">
    <property type="entry name" value="EF-hand"/>
    <property type="match status" value="1"/>
</dbReference>
<feature type="repeat" description="WD" evidence="1">
    <location>
        <begin position="942"/>
        <end position="974"/>
    </location>
</feature>
<dbReference type="InterPro" id="IPR013087">
    <property type="entry name" value="Znf_C2H2_type"/>
</dbReference>
<feature type="compositionally biased region" description="Low complexity" evidence="2">
    <location>
        <begin position="31"/>
        <end position="51"/>
    </location>
</feature>
<keyword evidence="1" id="KW-0853">WD repeat</keyword>
<evidence type="ECO:0000313" key="5">
    <source>
        <dbReference type="Proteomes" id="UP001497482"/>
    </source>
</evidence>
<feature type="compositionally biased region" description="Basic and acidic residues" evidence="2">
    <location>
        <begin position="84"/>
        <end position="101"/>
    </location>
</feature>
<dbReference type="SMART" id="SM00320">
    <property type="entry name" value="WD40"/>
    <property type="match status" value="8"/>
</dbReference>
<evidence type="ECO:0000259" key="3">
    <source>
        <dbReference type="PROSITE" id="PS00028"/>
    </source>
</evidence>
<feature type="region of interest" description="Disordered" evidence="2">
    <location>
        <begin position="629"/>
        <end position="655"/>
    </location>
</feature>
<proteinExistence type="predicted"/>
<feature type="region of interest" description="Disordered" evidence="2">
    <location>
        <begin position="441"/>
        <end position="558"/>
    </location>
</feature>
<dbReference type="PANTHER" id="PTHR21564:SF4">
    <property type="entry name" value="ZINC FINGER PROTEIN 608"/>
    <property type="match status" value="1"/>
</dbReference>
<dbReference type="InterPro" id="IPR036322">
    <property type="entry name" value="WD40_repeat_dom_sf"/>
</dbReference>
<dbReference type="SUPFAM" id="SSF47473">
    <property type="entry name" value="EF-hand"/>
    <property type="match status" value="1"/>
</dbReference>
<feature type="region of interest" description="Disordered" evidence="2">
    <location>
        <begin position="251"/>
        <end position="278"/>
    </location>
</feature>
<feature type="region of interest" description="Disordered" evidence="2">
    <location>
        <begin position="1"/>
        <end position="102"/>
    </location>
</feature>
<dbReference type="InterPro" id="IPR015943">
    <property type="entry name" value="WD40/YVTN_repeat-like_dom_sf"/>
</dbReference>
<dbReference type="SUPFAM" id="SSF50978">
    <property type="entry name" value="WD40 repeat-like"/>
    <property type="match status" value="2"/>
</dbReference>
<feature type="compositionally biased region" description="Basic and acidic residues" evidence="2">
    <location>
        <begin position="21"/>
        <end position="30"/>
    </location>
</feature>
<feature type="region of interest" description="Disordered" evidence="2">
    <location>
        <begin position="297"/>
        <end position="355"/>
    </location>
</feature>
<accession>A0AAV2MP52</accession>